<keyword evidence="5" id="KW-1185">Reference proteome</keyword>
<dbReference type="SUPFAM" id="SSF52540">
    <property type="entry name" value="P-loop containing nucleoside triphosphate hydrolases"/>
    <property type="match status" value="1"/>
</dbReference>
<feature type="coiled-coil region" evidence="4">
    <location>
        <begin position="614"/>
        <end position="641"/>
    </location>
</feature>
<evidence type="ECO:0000313" key="5">
    <source>
        <dbReference type="Proteomes" id="UP001318040"/>
    </source>
</evidence>
<dbReference type="InterPro" id="IPR000850">
    <property type="entry name" value="Adenylat/UMP-CMP_kin"/>
</dbReference>
<protein>
    <submittedName>
        <fullName evidence="6">Adenylate kinase 7-like</fullName>
    </submittedName>
</protein>
<dbReference type="InterPro" id="IPR047499">
    <property type="entry name" value="DD_AK7"/>
</dbReference>
<accession>A0AAJ7X041</accession>
<sequence length="713" mass="81477">MSKSRGEGLPIRRVFISHVDSYVGRNIGEYLSQCVVGESTEPLDLEEEEEGEEQDGFSQAREGTYQVVGSLSQTQQQPPPFVLETVQASSREELKSFLLGCDIIVYDIRETADLLDEAAWVHSALHAEIENFKDPKIFILISSFMTWTLTKPVDPDDPEVPFTDDDHRKRRPHPAFKDHVALEKLVMKLGKTSKKKFIGYVVSSGLPYGMGEEPFHFFFKTAWLGESPAVPVIDRGTNVLPTIHIRDLAGVIQNIADHKPKTRYILAVDEGKHTQLEVAQAISKRLGTGRISHISKHEALSNKDCLPHHVEQLLLDVCAEAVFVKEELNVRWVAEAGLLANLERVVREFRATRKLQPIRICILGPPVTGKTTVAQMLCKHYKIHHVNMKDVITEALSKLERIVGSASRKEETEWHEEDVEAFTEDVQEAQDFLEALRENMLQNEGRLEDSYLVRLYKETLSSPPCQNQGFVLDGFPKTFSQAVQLFGVEDEEDGEELNKRKVPLFDKSIIPELVVSLDAEDDVVLHRAMALPECAVLEADLTEERVRRRLAEFHARHSEDDTVLDYFDELEIHPDHIDVSVCEVAQIKRRIRKLIGEPRNYGPSAEEQLELAQRAEAKQREREARRRVDQLLLDAQQAAQRLCQEEEWHACWEEVKRQEHEAMGARHLPLRNYLMKYVMPPLAQGLDECCKVKPHDPIDFVAEYLLQYNCDKE</sequence>
<dbReference type="InterPro" id="IPR036291">
    <property type="entry name" value="NAD(P)-bd_dom_sf"/>
</dbReference>
<dbReference type="CDD" id="cd22967">
    <property type="entry name" value="DD_AK7"/>
    <property type="match status" value="1"/>
</dbReference>
<keyword evidence="1" id="KW-0808">Transferase</keyword>
<evidence type="ECO:0000256" key="3">
    <source>
        <dbReference type="ARBA" id="ARBA00022777"/>
    </source>
</evidence>
<name>A0AAJ7X041_PETMA</name>
<evidence type="ECO:0000256" key="4">
    <source>
        <dbReference type="SAM" id="Coils"/>
    </source>
</evidence>
<dbReference type="GeneID" id="116945880"/>
<dbReference type="Gene3D" id="3.40.50.300">
    <property type="entry name" value="P-loop containing nucleotide triphosphate hydrolases"/>
    <property type="match status" value="1"/>
</dbReference>
<dbReference type="RefSeq" id="XP_032816411.1">
    <property type="nucleotide sequence ID" value="XM_032960520.1"/>
</dbReference>
<dbReference type="SUPFAM" id="SSF51735">
    <property type="entry name" value="NAD(P)-binding Rossmann-fold domains"/>
    <property type="match status" value="1"/>
</dbReference>
<dbReference type="GO" id="GO:0005524">
    <property type="term" value="F:ATP binding"/>
    <property type="evidence" value="ECO:0007669"/>
    <property type="project" value="InterPro"/>
</dbReference>
<gene>
    <name evidence="6" type="primary">LOC116945880</name>
</gene>
<dbReference type="InterPro" id="IPR007858">
    <property type="entry name" value="Dpy-30_motif"/>
</dbReference>
<dbReference type="Proteomes" id="UP001318040">
    <property type="component" value="Chromosome 2"/>
</dbReference>
<dbReference type="GO" id="GO:0019205">
    <property type="term" value="F:nucleobase-containing compound kinase activity"/>
    <property type="evidence" value="ECO:0007669"/>
    <property type="project" value="InterPro"/>
</dbReference>
<dbReference type="Pfam" id="PF00406">
    <property type="entry name" value="ADK"/>
    <property type="match status" value="1"/>
</dbReference>
<keyword evidence="4" id="KW-0175">Coiled coil</keyword>
<reference evidence="6" key="1">
    <citation type="submission" date="2025-08" db="UniProtKB">
        <authorList>
            <consortium name="RefSeq"/>
        </authorList>
    </citation>
    <scope>IDENTIFICATION</scope>
    <source>
        <tissue evidence="6">Sperm</tissue>
    </source>
</reference>
<dbReference type="Pfam" id="PF05186">
    <property type="entry name" value="Dpy-30"/>
    <property type="match status" value="1"/>
</dbReference>
<keyword evidence="2" id="KW-0547">Nucleotide-binding</keyword>
<dbReference type="PANTHER" id="PTHR23359">
    <property type="entry name" value="NUCLEOTIDE KINASE"/>
    <property type="match status" value="1"/>
</dbReference>
<dbReference type="Gene3D" id="3.40.50.720">
    <property type="entry name" value="NAD(P)-binding Rossmann-like Domain"/>
    <property type="match status" value="1"/>
</dbReference>
<dbReference type="AlphaFoldDB" id="A0AAJ7X041"/>
<organism evidence="5 6">
    <name type="scientific">Petromyzon marinus</name>
    <name type="common">Sea lamprey</name>
    <dbReference type="NCBI Taxonomy" id="7757"/>
    <lineage>
        <taxon>Eukaryota</taxon>
        <taxon>Metazoa</taxon>
        <taxon>Chordata</taxon>
        <taxon>Craniata</taxon>
        <taxon>Vertebrata</taxon>
        <taxon>Cyclostomata</taxon>
        <taxon>Hyperoartia</taxon>
        <taxon>Petromyzontiformes</taxon>
        <taxon>Petromyzontidae</taxon>
        <taxon>Petromyzon</taxon>
    </lineage>
</organism>
<evidence type="ECO:0000313" key="6">
    <source>
        <dbReference type="RefSeq" id="XP_032816411.1"/>
    </source>
</evidence>
<evidence type="ECO:0000256" key="2">
    <source>
        <dbReference type="ARBA" id="ARBA00022741"/>
    </source>
</evidence>
<evidence type="ECO:0000256" key="1">
    <source>
        <dbReference type="ARBA" id="ARBA00022679"/>
    </source>
</evidence>
<dbReference type="CDD" id="cd01428">
    <property type="entry name" value="ADK"/>
    <property type="match status" value="1"/>
</dbReference>
<dbReference type="GO" id="GO:0006139">
    <property type="term" value="P:nucleobase-containing compound metabolic process"/>
    <property type="evidence" value="ECO:0007669"/>
    <property type="project" value="InterPro"/>
</dbReference>
<proteinExistence type="predicted"/>
<dbReference type="KEGG" id="pmrn:116945880"/>
<keyword evidence="3" id="KW-0418">Kinase</keyword>
<dbReference type="InterPro" id="IPR027417">
    <property type="entry name" value="P-loop_NTPase"/>
</dbReference>
<dbReference type="Gene3D" id="1.20.890.10">
    <property type="entry name" value="cAMP-dependent protein kinase regulatory subunit, dimerization-anchoring domain"/>
    <property type="match status" value="1"/>
</dbReference>